<feature type="compositionally biased region" description="Polar residues" evidence="3">
    <location>
        <begin position="78"/>
        <end position="103"/>
    </location>
</feature>
<dbReference type="PANTHER" id="PTHR45093">
    <property type="entry name" value="TRANSCRIPTION ACTIVATOR MSS11"/>
    <property type="match status" value="1"/>
</dbReference>
<dbReference type="Proteomes" id="UP001153365">
    <property type="component" value="Unassembled WGS sequence"/>
</dbReference>
<evidence type="ECO:0000256" key="1">
    <source>
        <dbReference type="ARBA" id="ARBA00004123"/>
    </source>
</evidence>
<accession>A0AAV0AN07</accession>
<proteinExistence type="predicted"/>
<protein>
    <submittedName>
        <fullName evidence="4">Expressed protein</fullName>
    </submittedName>
</protein>
<feature type="compositionally biased region" description="Gly residues" evidence="3">
    <location>
        <begin position="106"/>
        <end position="118"/>
    </location>
</feature>
<keyword evidence="2" id="KW-0539">Nucleus</keyword>
<comment type="caution">
    <text evidence="4">The sequence shown here is derived from an EMBL/GenBank/DDBJ whole genome shotgun (WGS) entry which is preliminary data.</text>
</comment>
<keyword evidence="5" id="KW-1185">Reference proteome</keyword>
<organism evidence="4 5">
    <name type="scientific">Phakopsora pachyrhizi</name>
    <name type="common">Asian soybean rust disease fungus</name>
    <dbReference type="NCBI Taxonomy" id="170000"/>
    <lineage>
        <taxon>Eukaryota</taxon>
        <taxon>Fungi</taxon>
        <taxon>Dikarya</taxon>
        <taxon>Basidiomycota</taxon>
        <taxon>Pucciniomycotina</taxon>
        <taxon>Pucciniomycetes</taxon>
        <taxon>Pucciniales</taxon>
        <taxon>Phakopsoraceae</taxon>
        <taxon>Phakopsora</taxon>
    </lineage>
</organism>
<sequence length="215" mass="22528">MSVVANSIVNGHKRRRSDGSLDLSSSSPTQAHPHLNGGIKSNSSLKAGNPSSELILIERTIFSSNSNVSNYSHYGFNPTDSTRSTNQTPASNPLVSDSANHTLAMNGGGGTGPSGSSGGSPRSSPGDSTILSLDNLPKPKLAMDANQRFLFEWWTIFWDVFRAKTGRGSAPAQLAQLYAQSVAAASIGMSTEDGASTNSRRDALGILALLSTLDF</sequence>
<feature type="region of interest" description="Disordered" evidence="3">
    <location>
        <begin position="78"/>
        <end position="130"/>
    </location>
</feature>
<dbReference type="GO" id="GO:0005634">
    <property type="term" value="C:nucleus"/>
    <property type="evidence" value="ECO:0007669"/>
    <property type="project" value="UniProtKB-SubCell"/>
</dbReference>
<comment type="subcellular location">
    <subcellularLocation>
        <location evidence="1">Nucleus</location>
    </subcellularLocation>
</comment>
<evidence type="ECO:0000256" key="3">
    <source>
        <dbReference type="SAM" id="MobiDB-lite"/>
    </source>
</evidence>
<dbReference type="EMBL" id="CALTRL010000975">
    <property type="protein sequence ID" value="CAH7670334.1"/>
    <property type="molecule type" value="Genomic_DNA"/>
</dbReference>
<evidence type="ECO:0000313" key="5">
    <source>
        <dbReference type="Proteomes" id="UP001153365"/>
    </source>
</evidence>
<name>A0AAV0AN07_PHAPC</name>
<dbReference type="PANTHER" id="PTHR45093:SF2">
    <property type="entry name" value="LISH DOMAIN-CONTAINING PROTEIN"/>
    <property type="match status" value="1"/>
</dbReference>
<dbReference type="AlphaFoldDB" id="A0AAV0AN07"/>
<reference evidence="4" key="1">
    <citation type="submission" date="2022-06" db="EMBL/GenBank/DDBJ databases">
        <authorList>
            <consortium name="SYNGENTA / RWTH Aachen University"/>
        </authorList>
    </citation>
    <scope>NUCLEOTIDE SEQUENCE</scope>
</reference>
<feature type="compositionally biased region" description="Low complexity" evidence="3">
    <location>
        <begin position="119"/>
        <end position="128"/>
    </location>
</feature>
<evidence type="ECO:0000313" key="4">
    <source>
        <dbReference type="EMBL" id="CAH7670334.1"/>
    </source>
</evidence>
<gene>
    <name evidence="4" type="ORF">PPACK8108_LOCUS5024</name>
</gene>
<evidence type="ECO:0000256" key="2">
    <source>
        <dbReference type="ARBA" id="ARBA00023242"/>
    </source>
</evidence>
<feature type="region of interest" description="Disordered" evidence="3">
    <location>
        <begin position="1"/>
        <end position="48"/>
    </location>
</feature>
<feature type="compositionally biased region" description="Polar residues" evidence="3">
    <location>
        <begin position="39"/>
        <end position="48"/>
    </location>
</feature>